<evidence type="ECO:0000259" key="4">
    <source>
        <dbReference type="PROSITE" id="PS50113"/>
    </source>
</evidence>
<evidence type="ECO:0000259" key="5">
    <source>
        <dbReference type="PROSITE" id="PS50883"/>
    </source>
</evidence>
<comment type="caution">
    <text evidence="7">The sequence shown here is derived from an EMBL/GenBank/DDBJ whole genome shotgun (WGS) entry which is preliminary data.</text>
</comment>
<gene>
    <name evidence="7" type="ORF">GGD90_003499</name>
</gene>
<dbReference type="FunFam" id="3.30.70.270:FF:000001">
    <property type="entry name" value="Diguanylate cyclase domain protein"/>
    <property type="match status" value="1"/>
</dbReference>
<dbReference type="InterPro" id="IPR011006">
    <property type="entry name" value="CheY-like_superfamily"/>
</dbReference>
<dbReference type="InterPro" id="IPR001789">
    <property type="entry name" value="Sig_transdc_resp-reg_receiver"/>
</dbReference>
<dbReference type="InterPro" id="IPR029787">
    <property type="entry name" value="Nucleotide_cyclase"/>
</dbReference>
<dbReference type="SUPFAM" id="SSF52172">
    <property type="entry name" value="CheY-like"/>
    <property type="match status" value="1"/>
</dbReference>
<dbReference type="Pfam" id="PF00989">
    <property type="entry name" value="PAS"/>
    <property type="match status" value="1"/>
</dbReference>
<dbReference type="CDD" id="cd01948">
    <property type="entry name" value="EAL"/>
    <property type="match status" value="1"/>
</dbReference>
<dbReference type="SMART" id="SM00091">
    <property type="entry name" value="PAS"/>
    <property type="match status" value="1"/>
</dbReference>
<feature type="domain" description="PAC" evidence="4">
    <location>
        <begin position="227"/>
        <end position="291"/>
    </location>
</feature>
<dbReference type="AlphaFoldDB" id="A0A840GB49"/>
<feature type="domain" description="EAL" evidence="5">
    <location>
        <begin position="465"/>
        <end position="719"/>
    </location>
</feature>
<evidence type="ECO:0000313" key="8">
    <source>
        <dbReference type="Proteomes" id="UP000587070"/>
    </source>
</evidence>
<dbReference type="CDD" id="cd00130">
    <property type="entry name" value="PAS"/>
    <property type="match status" value="1"/>
</dbReference>
<dbReference type="Proteomes" id="UP000587070">
    <property type="component" value="Unassembled WGS sequence"/>
</dbReference>
<feature type="domain" description="Response regulatory" evidence="2">
    <location>
        <begin position="20"/>
        <end position="134"/>
    </location>
</feature>
<dbReference type="SMART" id="SM00448">
    <property type="entry name" value="REC"/>
    <property type="match status" value="1"/>
</dbReference>
<dbReference type="Pfam" id="PF00072">
    <property type="entry name" value="Response_reg"/>
    <property type="match status" value="1"/>
</dbReference>
<dbReference type="SMART" id="SM00052">
    <property type="entry name" value="EAL"/>
    <property type="match status" value="1"/>
</dbReference>
<dbReference type="Pfam" id="PF00563">
    <property type="entry name" value="EAL"/>
    <property type="match status" value="1"/>
</dbReference>
<dbReference type="Gene3D" id="3.20.20.450">
    <property type="entry name" value="EAL domain"/>
    <property type="match status" value="1"/>
</dbReference>
<dbReference type="InterPro" id="IPR000014">
    <property type="entry name" value="PAS"/>
</dbReference>
<protein>
    <submittedName>
        <fullName evidence="7">Diguanylate cyclase (GGDEF)-like protein/PAS domain S-box-containing protein</fullName>
    </submittedName>
</protein>
<dbReference type="InterPro" id="IPR013767">
    <property type="entry name" value="PAS_fold"/>
</dbReference>
<keyword evidence="8" id="KW-1185">Reference proteome</keyword>
<dbReference type="GO" id="GO:0000160">
    <property type="term" value="P:phosphorelay signal transduction system"/>
    <property type="evidence" value="ECO:0007669"/>
    <property type="project" value="InterPro"/>
</dbReference>
<dbReference type="InterPro" id="IPR001633">
    <property type="entry name" value="EAL_dom"/>
</dbReference>
<keyword evidence="1" id="KW-0597">Phosphoprotein</keyword>
<dbReference type="SUPFAM" id="SSF141868">
    <property type="entry name" value="EAL domain-like"/>
    <property type="match status" value="1"/>
</dbReference>
<dbReference type="EMBL" id="JACIGE010000018">
    <property type="protein sequence ID" value="MBB4249095.1"/>
    <property type="molecule type" value="Genomic_DNA"/>
</dbReference>
<dbReference type="InterPro" id="IPR000160">
    <property type="entry name" value="GGDEF_dom"/>
</dbReference>
<dbReference type="PANTHER" id="PTHR44757">
    <property type="entry name" value="DIGUANYLATE CYCLASE DGCP"/>
    <property type="match status" value="1"/>
</dbReference>
<dbReference type="OrthoDB" id="9813903at2"/>
<evidence type="ECO:0000256" key="1">
    <source>
        <dbReference type="PROSITE-ProRule" id="PRU00169"/>
    </source>
</evidence>
<organism evidence="7 8">
    <name type="scientific">Rhodocyclus tenuis</name>
    <name type="common">Rhodospirillum tenue</name>
    <dbReference type="NCBI Taxonomy" id="1066"/>
    <lineage>
        <taxon>Bacteria</taxon>
        <taxon>Pseudomonadati</taxon>
        <taxon>Pseudomonadota</taxon>
        <taxon>Betaproteobacteria</taxon>
        <taxon>Rhodocyclales</taxon>
        <taxon>Rhodocyclaceae</taxon>
        <taxon>Rhodocyclus</taxon>
    </lineage>
</organism>
<dbReference type="PROSITE" id="PS50113">
    <property type="entry name" value="PAC"/>
    <property type="match status" value="1"/>
</dbReference>
<proteinExistence type="predicted"/>
<feature type="modified residue" description="4-aspartylphosphate" evidence="1">
    <location>
        <position position="69"/>
    </location>
</feature>
<dbReference type="RefSeq" id="WP_153118028.1">
    <property type="nucleotide sequence ID" value="NZ_JACIGE010000018.1"/>
</dbReference>
<dbReference type="InterPro" id="IPR035919">
    <property type="entry name" value="EAL_sf"/>
</dbReference>
<accession>A0A840GB49</accession>
<evidence type="ECO:0000259" key="6">
    <source>
        <dbReference type="PROSITE" id="PS50887"/>
    </source>
</evidence>
<name>A0A840GB49_RHOTE</name>
<dbReference type="GO" id="GO:0003824">
    <property type="term" value="F:catalytic activity"/>
    <property type="evidence" value="ECO:0007669"/>
    <property type="project" value="UniProtKB-ARBA"/>
</dbReference>
<dbReference type="Pfam" id="PF00990">
    <property type="entry name" value="GGDEF"/>
    <property type="match status" value="1"/>
</dbReference>
<evidence type="ECO:0000259" key="2">
    <source>
        <dbReference type="PROSITE" id="PS50110"/>
    </source>
</evidence>
<evidence type="ECO:0000313" key="7">
    <source>
        <dbReference type="EMBL" id="MBB4249095.1"/>
    </source>
</evidence>
<reference evidence="7 8" key="1">
    <citation type="submission" date="2020-08" db="EMBL/GenBank/DDBJ databases">
        <title>Genome sequencing of Purple Non-Sulfur Bacteria from various extreme environments.</title>
        <authorList>
            <person name="Mayer M."/>
        </authorList>
    </citation>
    <scope>NUCLEOTIDE SEQUENCE [LARGE SCALE GENOMIC DNA]</scope>
    <source>
        <strain evidence="7 8">2761</strain>
    </source>
</reference>
<dbReference type="NCBIfam" id="TIGR00229">
    <property type="entry name" value="sensory_box"/>
    <property type="match status" value="1"/>
</dbReference>
<dbReference type="Gene3D" id="3.40.50.2300">
    <property type="match status" value="1"/>
</dbReference>
<dbReference type="InterPro" id="IPR043128">
    <property type="entry name" value="Rev_trsase/Diguanyl_cyclase"/>
</dbReference>
<evidence type="ECO:0000259" key="3">
    <source>
        <dbReference type="PROSITE" id="PS50112"/>
    </source>
</evidence>
<dbReference type="InterPro" id="IPR052155">
    <property type="entry name" value="Biofilm_reg_signaling"/>
</dbReference>
<dbReference type="PROSITE" id="PS50883">
    <property type="entry name" value="EAL"/>
    <property type="match status" value="1"/>
</dbReference>
<sequence>MGNLPRSRGDFAQEKDSVQRILMVDDEPRLRQSYRALLGDLCSDVVECADGRSAILALENNHFDVVLLDLKLPDMSGLDVLKWANQARQSVVVVVVSADTHIDSAIGALRGGACEFVRKPCDPEQFLRAVNNALHRSRLERRYARMRARLKQSERLHRFLVEQSPDLIYTLDEEGRFVFINARLEALLGFTRDELVGQPYTLLVHEDDRERARYAFAERRTGYRASENIEIRLRCKNDGFRHFDNRFVVAMLSASGIYDKLEAASEQRFVGTYGVARDITERKRAEEKISFQAFHDLLTQLPNRVLFRDRLDLAVTQAQRRNGLVGVMFLDLDRFKLVNDTYGHAEGDRLLKNFALRLKACLRAGDTLSRLGGDEFTILLPDLAHAYDAAGVAEKIIEALQEPFKLGGQDFRATVSIGIAVYPRDGDSVEMLISNADLAMYEVKNRGKNGFSYYSAEMSEDHRERLSLEIDLRRAIENREFVLHYQPQICLQSQRVVGMEGLVRWQHPELGLLSPARFIELAEEVGLIHHISDWVLEEGCRQLALWHAAGHKELRLALNLSARDFERKDLVERIAGAPAAFGIPASCVEVEITETLLLDDVEGVIETVHRLRKTGVRVSIDDFGMRYSSLNYLRRFPVSSVKIDQSFVRDLGRDQGAESIIEAIVGIARGFGLHLIAEGVETGDQERMLRELGCVEMQGYRFGRPAPADEALAAALQAV</sequence>
<dbReference type="InterPro" id="IPR035965">
    <property type="entry name" value="PAS-like_dom_sf"/>
</dbReference>
<dbReference type="PROSITE" id="PS50887">
    <property type="entry name" value="GGDEF"/>
    <property type="match status" value="1"/>
</dbReference>
<dbReference type="InterPro" id="IPR000700">
    <property type="entry name" value="PAS-assoc_C"/>
</dbReference>
<dbReference type="GO" id="GO:0006355">
    <property type="term" value="P:regulation of DNA-templated transcription"/>
    <property type="evidence" value="ECO:0007669"/>
    <property type="project" value="InterPro"/>
</dbReference>
<dbReference type="PROSITE" id="PS50112">
    <property type="entry name" value="PAS"/>
    <property type="match status" value="1"/>
</dbReference>
<dbReference type="Gene3D" id="3.30.450.20">
    <property type="entry name" value="PAS domain"/>
    <property type="match status" value="1"/>
</dbReference>
<feature type="domain" description="PAS" evidence="3">
    <location>
        <begin position="153"/>
        <end position="213"/>
    </location>
</feature>
<dbReference type="PROSITE" id="PS50110">
    <property type="entry name" value="RESPONSE_REGULATORY"/>
    <property type="match status" value="1"/>
</dbReference>
<dbReference type="NCBIfam" id="TIGR00254">
    <property type="entry name" value="GGDEF"/>
    <property type="match status" value="1"/>
</dbReference>
<dbReference type="SMART" id="SM00267">
    <property type="entry name" value="GGDEF"/>
    <property type="match status" value="1"/>
</dbReference>
<dbReference type="CDD" id="cd01949">
    <property type="entry name" value="GGDEF"/>
    <property type="match status" value="1"/>
</dbReference>
<dbReference type="PANTHER" id="PTHR44757:SF2">
    <property type="entry name" value="BIOFILM ARCHITECTURE MAINTENANCE PROTEIN MBAA"/>
    <property type="match status" value="1"/>
</dbReference>
<feature type="domain" description="GGDEF" evidence="6">
    <location>
        <begin position="323"/>
        <end position="456"/>
    </location>
</feature>
<dbReference type="Gene3D" id="3.30.70.270">
    <property type="match status" value="1"/>
</dbReference>
<dbReference type="SUPFAM" id="SSF55785">
    <property type="entry name" value="PYP-like sensor domain (PAS domain)"/>
    <property type="match status" value="1"/>
</dbReference>
<dbReference type="SUPFAM" id="SSF55073">
    <property type="entry name" value="Nucleotide cyclase"/>
    <property type="match status" value="1"/>
</dbReference>